<feature type="compositionally biased region" description="Polar residues" evidence="2">
    <location>
        <begin position="60"/>
        <end position="80"/>
    </location>
</feature>
<proteinExistence type="predicted"/>
<dbReference type="Proteomes" id="UP001552299">
    <property type="component" value="Unassembled WGS sequence"/>
</dbReference>
<reference evidence="3 4" key="1">
    <citation type="journal article" date="2024" name="Plant Biotechnol. J.">
        <title>Dendrobium thyrsiflorum genome and its molecular insights into genes involved in important horticultural traits.</title>
        <authorList>
            <person name="Chen B."/>
            <person name="Wang J.Y."/>
            <person name="Zheng P.J."/>
            <person name="Li K.L."/>
            <person name="Liang Y.M."/>
            <person name="Chen X.F."/>
            <person name="Zhang C."/>
            <person name="Zhao X."/>
            <person name="He X."/>
            <person name="Zhang G.Q."/>
            <person name="Liu Z.J."/>
            <person name="Xu Q."/>
        </authorList>
    </citation>
    <scope>NUCLEOTIDE SEQUENCE [LARGE SCALE GENOMIC DNA]</scope>
    <source>
        <strain evidence="3">GZMU011</strain>
    </source>
</reference>
<gene>
    <name evidence="3" type="ORF">M5K25_000715</name>
</gene>
<accession>A0ABD0W9X7</accession>
<feature type="coiled-coil region" evidence="1">
    <location>
        <begin position="13"/>
        <end position="44"/>
    </location>
</feature>
<evidence type="ECO:0000256" key="2">
    <source>
        <dbReference type="SAM" id="MobiDB-lite"/>
    </source>
</evidence>
<keyword evidence="4" id="KW-1185">Reference proteome</keyword>
<dbReference type="PANTHER" id="PTHR35295">
    <property type="entry name" value="DNA LIGASE-LIKE PROTEIN"/>
    <property type="match status" value="1"/>
</dbReference>
<evidence type="ECO:0000256" key="1">
    <source>
        <dbReference type="SAM" id="Coils"/>
    </source>
</evidence>
<evidence type="ECO:0000313" key="3">
    <source>
        <dbReference type="EMBL" id="KAL0928792.1"/>
    </source>
</evidence>
<evidence type="ECO:0000313" key="4">
    <source>
        <dbReference type="Proteomes" id="UP001552299"/>
    </source>
</evidence>
<dbReference type="PANTHER" id="PTHR35295:SF1">
    <property type="entry name" value="DNA LIGASE-LIKE PROTEIN"/>
    <property type="match status" value="1"/>
</dbReference>
<keyword evidence="1" id="KW-0175">Coiled coil</keyword>
<feature type="region of interest" description="Disordered" evidence="2">
    <location>
        <begin position="59"/>
        <end position="80"/>
    </location>
</feature>
<name>A0ABD0W9X7_DENTH</name>
<organism evidence="3 4">
    <name type="scientific">Dendrobium thyrsiflorum</name>
    <name type="common">Pinecone-like raceme dendrobium</name>
    <name type="synonym">Orchid</name>
    <dbReference type="NCBI Taxonomy" id="117978"/>
    <lineage>
        <taxon>Eukaryota</taxon>
        <taxon>Viridiplantae</taxon>
        <taxon>Streptophyta</taxon>
        <taxon>Embryophyta</taxon>
        <taxon>Tracheophyta</taxon>
        <taxon>Spermatophyta</taxon>
        <taxon>Magnoliopsida</taxon>
        <taxon>Liliopsida</taxon>
        <taxon>Asparagales</taxon>
        <taxon>Orchidaceae</taxon>
        <taxon>Epidendroideae</taxon>
        <taxon>Malaxideae</taxon>
        <taxon>Dendrobiinae</taxon>
        <taxon>Dendrobium</taxon>
    </lineage>
</organism>
<sequence length="128" mass="14488">MMQSQNLKKKDIFSKYELDKEKLISRYEQMRKKEKAALSELEKAFSNKIARQRDIFQYTKGPNSSNELRGKKNSSLSPSWHSTLGFESPLERGSTAACGVVASGFGAPQRFSLSNSNLEHYSAATFVW</sequence>
<dbReference type="EMBL" id="JANQDX010000001">
    <property type="protein sequence ID" value="KAL0928792.1"/>
    <property type="molecule type" value="Genomic_DNA"/>
</dbReference>
<dbReference type="AlphaFoldDB" id="A0ABD0W9X7"/>
<comment type="caution">
    <text evidence="3">The sequence shown here is derived from an EMBL/GenBank/DDBJ whole genome shotgun (WGS) entry which is preliminary data.</text>
</comment>
<protein>
    <submittedName>
        <fullName evidence="3">Uncharacterized protein</fullName>
    </submittedName>
</protein>